<protein>
    <recommendedName>
        <fullName evidence="5">Cell surface protein</fullName>
    </recommendedName>
</protein>
<sequence>MSNERRESAARAVPAVRARASLAVRVAMVVIAVAALAFAVLAGLNVASSARFNQATSSLNANLKLAVKNDADLDALKASQQQTDAQFEDAARLDAVLLPQLRQAIGSNTRVSAELTKRIEQELAKQRGENNDTNSNGTSGELEGAVTDSKDSRKNDGGLTDEQKKQVEDLLKANQPSTDTNPSTNTQTDKGSRKPQTSKPW</sequence>
<evidence type="ECO:0000313" key="4">
    <source>
        <dbReference type="Proteomes" id="UP000029060"/>
    </source>
</evidence>
<keyword evidence="2" id="KW-0472">Membrane</keyword>
<name>A0A087BD95_9BIFI</name>
<organism evidence="3 4">
    <name type="scientific">Bifidobacterium merycicum</name>
    <dbReference type="NCBI Taxonomy" id="78345"/>
    <lineage>
        <taxon>Bacteria</taxon>
        <taxon>Bacillati</taxon>
        <taxon>Actinomycetota</taxon>
        <taxon>Actinomycetes</taxon>
        <taxon>Bifidobacteriales</taxon>
        <taxon>Bifidobacteriaceae</taxon>
        <taxon>Bifidobacterium</taxon>
    </lineage>
</organism>
<evidence type="ECO:0000256" key="2">
    <source>
        <dbReference type="SAM" id="Phobius"/>
    </source>
</evidence>
<evidence type="ECO:0000313" key="3">
    <source>
        <dbReference type="EMBL" id="KFI68995.1"/>
    </source>
</evidence>
<feature type="region of interest" description="Disordered" evidence="1">
    <location>
        <begin position="124"/>
        <end position="201"/>
    </location>
</feature>
<gene>
    <name evidence="3" type="ORF">BMERY_0482</name>
</gene>
<dbReference type="InterPro" id="IPR046314">
    <property type="entry name" value="DUF6466"/>
</dbReference>
<evidence type="ECO:0000256" key="1">
    <source>
        <dbReference type="SAM" id="MobiDB-lite"/>
    </source>
</evidence>
<keyword evidence="2" id="KW-0812">Transmembrane</keyword>
<reference evidence="3 4" key="1">
    <citation type="submission" date="2014-03" db="EMBL/GenBank/DDBJ databases">
        <title>Genomics of Bifidobacteria.</title>
        <authorList>
            <person name="Ventura M."/>
            <person name="Milani C."/>
            <person name="Lugli G.A."/>
        </authorList>
    </citation>
    <scope>NUCLEOTIDE SEQUENCE [LARGE SCALE GENOMIC DNA]</scope>
    <source>
        <strain evidence="3 4">LMG 11341</strain>
    </source>
</reference>
<evidence type="ECO:0008006" key="5">
    <source>
        <dbReference type="Google" id="ProtNLM"/>
    </source>
</evidence>
<dbReference type="RefSeq" id="WP_033522525.1">
    <property type="nucleotide sequence ID" value="NZ_CAMJII010000005.1"/>
</dbReference>
<feature type="compositionally biased region" description="Polar residues" evidence="1">
    <location>
        <begin position="174"/>
        <end position="201"/>
    </location>
</feature>
<dbReference type="OrthoDB" id="3233552at2"/>
<dbReference type="Proteomes" id="UP000029060">
    <property type="component" value="Unassembled WGS sequence"/>
</dbReference>
<feature type="compositionally biased region" description="Basic and acidic residues" evidence="1">
    <location>
        <begin position="148"/>
        <end position="171"/>
    </location>
</feature>
<dbReference type="Pfam" id="PF20070">
    <property type="entry name" value="DUF6466"/>
    <property type="match status" value="1"/>
</dbReference>
<feature type="transmembrane region" description="Helical" evidence="2">
    <location>
        <begin position="21"/>
        <end position="44"/>
    </location>
</feature>
<accession>A0A087BD95</accession>
<dbReference type="eggNOG" id="ENOG5032A37">
    <property type="taxonomic scope" value="Bacteria"/>
</dbReference>
<proteinExistence type="predicted"/>
<dbReference type="EMBL" id="JGZC01000010">
    <property type="protein sequence ID" value="KFI68995.1"/>
    <property type="molecule type" value="Genomic_DNA"/>
</dbReference>
<dbReference type="AlphaFoldDB" id="A0A087BD95"/>
<comment type="caution">
    <text evidence="3">The sequence shown here is derived from an EMBL/GenBank/DDBJ whole genome shotgun (WGS) entry which is preliminary data.</text>
</comment>
<keyword evidence="2" id="KW-1133">Transmembrane helix</keyword>
<keyword evidence="4" id="KW-1185">Reference proteome</keyword>
<dbReference type="STRING" id="78345.BMERY_0482"/>